<dbReference type="AlphaFoldDB" id="A0A819YZJ4"/>
<sequence>MTNPGNRNFNKYFGLTVAQNHFMTTTADICDTRFLYKPALPQSILKPDGSPSSFVILSPYGTGKSMLRCAYSMTLNNQCFIVSLFNAHLSGYIERFVKTNAKINESQNGLEKWEKKDLAQTLLSVLVTQFLKQLDTNKINIMGMTTDEKMDLIFIACYYYNGDSTEELEKMVNFLLGKKNGMFGSKLYKATTTNTQIQESNRYEDKPLLTQFQNDIQNFKVFDLNQNRKLHLLLGIVEGEHYQASAKKRQMHDNVLPDLVKFATFMKKYVNKKVVFIIDGIDENKYSFGDNEVNTHQLNIFYKSSVSQELLSMIMANTFDLAMFYIGVDGVQLSDVIIRKDKFPVYHNSWNIKSLINYADYVLQQLNSISISPRCQYLPDFKTLVNYSNKEIAKIIDKIPTPRDLHFFMQDLIREMNNDANNVKQPFIANLDNVKKAFDESKTKSLQKQS</sequence>
<dbReference type="Proteomes" id="UP000663868">
    <property type="component" value="Unassembled WGS sequence"/>
</dbReference>
<evidence type="ECO:0000313" key="1">
    <source>
        <dbReference type="EMBL" id="CAF4164445.1"/>
    </source>
</evidence>
<name>A0A819YZJ4_9BILA</name>
<comment type="caution">
    <text evidence="1">The sequence shown here is derived from an EMBL/GenBank/DDBJ whole genome shotgun (WGS) entry which is preliminary data.</text>
</comment>
<accession>A0A819YZJ4</accession>
<dbReference type="EMBL" id="CAJOBB010006559">
    <property type="protein sequence ID" value="CAF4164445.1"/>
    <property type="molecule type" value="Genomic_DNA"/>
</dbReference>
<protein>
    <submittedName>
        <fullName evidence="1">Uncharacterized protein</fullName>
    </submittedName>
</protein>
<evidence type="ECO:0000313" key="2">
    <source>
        <dbReference type="Proteomes" id="UP000663868"/>
    </source>
</evidence>
<proteinExistence type="predicted"/>
<organism evidence="1 2">
    <name type="scientific">Adineta steineri</name>
    <dbReference type="NCBI Taxonomy" id="433720"/>
    <lineage>
        <taxon>Eukaryota</taxon>
        <taxon>Metazoa</taxon>
        <taxon>Spiralia</taxon>
        <taxon>Gnathifera</taxon>
        <taxon>Rotifera</taxon>
        <taxon>Eurotatoria</taxon>
        <taxon>Bdelloidea</taxon>
        <taxon>Adinetida</taxon>
        <taxon>Adinetidae</taxon>
        <taxon>Adineta</taxon>
    </lineage>
</organism>
<reference evidence="1" key="1">
    <citation type="submission" date="2021-02" db="EMBL/GenBank/DDBJ databases">
        <authorList>
            <person name="Nowell W R."/>
        </authorList>
    </citation>
    <scope>NUCLEOTIDE SEQUENCE</scope>
</reference>
<gene>
    <name evidence="1" type="ORF">KXQ929_LOCUS38009</name>
</gene>